<keyword evidence="2" id="KW-1133">Transmembrane helix</keyword>
<dbReference type="GeneID" id="107010494"/>
<reference evidence="4" key="2">
    <citation type="submission" date="2025-08" db="UniProtKB">
        <authorList>
            <consortium name="RefSeq"/>
        </authorList>
    </citation>
    <scope>IDENTIFICATION</scope>
</reference>
<gene>
    <name evidence="4" type="primary">LOC107010494</name>
</gene>
<feature type="region of interest" description="Disordered" evidence="1">
    <location>
        <begin position="404"/>
        <end position="434"/>
    </location>
</feature>
<dbReference type="PANTHER" id="PTHR33672:SF12">
    <property type="match status" value="1"/>
</dbReference>
<evidence type="ECO:0000256" key="1">
    <source>
        <dbReference type="SAM" id="MobiDB-lite"/>
    </source>
</evidence>
<reference evidence="3" key="1">
    <citation type="journal article" date="2014" name="Nat. Genet.">
        <title>The genome of the stress-tolerant wild tomato species Solanum pennellii.</title>
        <authorList>
            <person name="Bolger A."/>
            <person name="Scossa F."/>
            <person name="Bolger M.E."/>
            <person name="Lanz C."/>
            <person name="Maumus F."/>
            <person name="Tohge T."/>
            <person name="Quesneville H."/>
            <person name="Alseekh S."/>
            <person name="Sorensen I."/>
            <person name="Lichtenstein G."/>
            <person name="Fich E.A."/>
            <person name="Conte M."/>
            <person name="Keller H."/>
            <person name="Schneeberger K."/>
            <person name="Schwacke R."/>
            <person name="Ofner I."/>
            <person name="Vrebalov J."/>
            <person name="Xu Y."/>
            <person name="Osorio S."/>
            <person name="Aflitos S.A."/>
            <person name="Schijlen E."/>
            <person name="Jimenez-Gomez J.M."/>
            <person name="Ryngajllo M."/>
            <person name="Kimura S."/>
            <person name="Kumar R."/>
            <person name="Koenig D."/>
            <person name="Headland L.R."/>
            <person name="Maloof J.N."/>
            <person name="Sinha N."/>
            <person name="van Ham R.C."/>
            <person name="Lankhorst R.K."/>
            <person name="Mao L."/>
            <person name="Vogel A."/>
            <person name="Arsova B."/>
            <person name="Panstruga R."/>
            <person name="Fei Z."/>
            <person name="Rose J.K."/>
            <person name="Zamir D."/>
            <person name="Carrari F."/>
            <person name="Giovannoni J.J."/>
            <person name="Weigel D."/>
            <person name="Usadel B."/>
            <person name="Fernie A.R."/>
        </authorList>
    </citation>
    <scope>NUCLEOTIDE SEQUENCE [LARGE SCALE GENOMIC DNA]</scope>
    <source>
        <strain evidence="3">cv. LA0716</strain>
    </source>
</reference>
<feature type="transmembrane region" description="Helical" evidence="2">
    <location>
        <begin position="57"/>
        <end position="79"/>
    </location>
</feature>
<evidence type="ECO:0000256" key="2">
    <source>
        <dbReference type="SAM" id="Phobius"/>
    </source>
</evidence>
<name>A0ABM1V2Q0_SOLPN</name>
<keyword evidence="2" id="KW-0472">Membrane</keyword>
<proteinExistence type="predicted"/>
<evidence type="ECO:0000313" key="3">
    <source>
        <dbReference type="Proteomes" id="UP000694930"/>
    </source>
</evidence>
<keyword evidence="2" id="KW-0812">Transmembrane</keyword>
<dbReference type="RefSeq" id="XP_027770018.1">
    <property type="nucleotide sequence ID" value="XM_027914217.1"/>
</dbReference>
<dbReference type="PANTHER" id="PTHR33672">
    <property type="entry name" value="YCF3-INTERACTING PROTEIN 1, CHLOROPLASTIC"/>
    <property type="match status" value="1"/>
</dbReference>
<evidence type="ECO:0000313" key="4">
    <source>
        <dbReference type="RefSeq" id="XP_027770018.1"/>
    </source>
</evidence>
<dbReference type="Proteomes" id="UP000694930">
    <property type="component" value="Chromosome 2"/>
</dbReference>
<protein>
    <submittedName>
        <fullName evidence="4">Uncharacterized protein LOC107010494</fullName>
    </submittedName>
</protein>
<dbReference type="InterPro" id="IPR040340">
    <property type="entry name" value="CEST/Y3IP1"/>
</dbReference>
<organism evidence="3 4">
    <name type="scientific">Solanum pennellii</name>
    <name type="common">Tomato</name>
    <name type="synonym">Lycopersicon pennellii</name>
    <dbReference type="NCBI Taxonomy" id="28526"/>
    <lineage>
        <taxon>Eukaryota</taxon>
        <taxon>Viridiplantae</taxon>
        <taxon>Streptophyta</taxon>
        <taxon>Embryophyta</taxon>
        <taxon>Tracheophyta</taxon>
        <taxon>Spermatophyta</taxon>
        <taxon>Magnoliopsida</taxon>
        <taxon>eudicotyledons</taxon>
        <taxon>Gunneridae</taxon>
        <taxon>Pentapetalae</taxon>
        <taxon>asterids</taxon>
        <taxon>lamiids</taxon>
        <taxon>Solanales</taxon>
        <taxon>Solanaceae</taxon>
        <taxon>Solanoideae</taxon>
        <taxon>Solaneae</taxon>
        <taxon>Solanum</taxon>
        <taxon>Solanum subgen. Lycopersicon</taxon>
    </lineage>
</organism>
<sequence>MDHEHPSASTYCQMILTRLKPKNSRPSKSLMQRPDTSVNPKAAAMRLNINWDFTEGYGSVLGLSAFSILIGIYVVLIVISSRLLNLDGHIYMVPVQVKGSSYFQLKYMPAFMDPQESDDETFIEVTDPFMNKSPGSEKQISVDPISLKEPNELTIPFSKPKPLNITKKISSFSLPNSTTSSPDFSKKKHILPSPLSSTNHLARQHSVALTNLERLREIQLRKSKSCGEGRASAPPEEFDIWFTPNSTIQQVADNNNNYLINNNSFSPESEISNRNEEFYEKKTLEGRNQDEQKFKCGALCLFIPGFGKGIKHVKSGRRQVSGVSSSSDIGPHVVSRTVSLEKFECGSWTSSAAIINDVGDAASNNMFFDLPLELIRCSNVNDDTFSPVTTGFVFDKEVKGVLKNTTSSRKSHESTRHVRFSTSSPTSYPPSPTSCITPRMLTSREDFTTFLEAQSA</sequence>
<accession>A0ABM1V2Q0</accession>
<keyword evidence="3" id="KW-1185">Reference proteome</keyword>